<feature type="repeat" description="PPR" evidence="2">
    <location>
        <begin position="654"/>
        <end position="688"/>
    </location>
</feature>
<feature type="repeat" description="PPR" evidence="2">
    <location>
        <begin position="483"/>
        <end position="517"/>
    </location>
</feature>
<dbReference type="Pfam" id="PF01535">
    <property type="entry name" value="PPR"/>
    <property type="match status" value="3"/>
</dbReference>
<dbReference type="AlphaFoldDB" id="A0A8T2SDP8"/>
<accession>A0A8T2SDP8</accession>
<comment type="caution">
    <text evidence="3">The sequence shown here is derived from an EMBL/GenBank/DDBJ whole genome shotgun (WGS) entry which is preliminary data.</text>
</comment>
<feature type="repeat" description="PPR" evidence="2">
    <location>
        <begin position="113"/>
        <end position="147"/>
    </location>
</feature>
<feature type="repeat" description="PPR" evidence="2">
    <location>
        <begin position="755"/>
        <end position="789"/>
    </location>
</feature>
<keyword evidence="1" id="KW-0677">Repeat</keyword>
<dbReference type="Pfam" id="PF13041">
    <property type="entry name" value="PPR_2"/>
    <property type="match status" value="7"/>
</dbReference>
<dbReference type="Gene3D" id="1.25.40.10">
    <property type="entry name" value="Tetratricopeptide repeat domain"/>
    <property type="match status" value="7"/>
</dbReference>
<protein>
    <recommendedName>
        <fullName evidence="5">Pentatricopeptide repeat-containing protein</fullName>
    </recommendedName>
</protein>
<evidence type="ECO:0000256" key="2">
    <source>
        <dbReference type="PROSITE-ProRule" id="PRU00708"/>
    </source>
</evidence>
<feature type="repeat" description="PPR" evidence="2">
    <location>
        <begin position="78"/>
        <end position="112"/>
    </location>
</feature>
<dbReference type="InterPro" id="IPR002885">
    <property type="entry name" value="PPR_rpt"/>
</dbReference>
<dbReference type="EMBL" id="CM035426">
    <property type="protein sequence ID" value="KAH7316160.1"/>
    <property type="molecule type" value="Genomic_DNA"/>
</dbReference>
<sequence>MSDHPIFSRTRSISLVNLLKDSTKKRDVHGGRRLHAQILVEGLLQKNVYVGCTLLNMYAKCGAFSMAHQVFDDISSKNAACWNVLLSGYIQSGLGDRALCCFQKMISLGNEPDVVTFTCVLKACTLVGAMEKGKEIHDELIRKGLIGQDDLLGTALVDMYVKCGYLFKAQEVFDQLQNPDVVSWTALIAGYSQYGHCKKALHLYYHMQNQGLTPNAMTFACILKACGNIQLVEMGEELYAEIARRNLLTNDIILGNALVDMYAKSGALAKAKCVFDSLLVYNVVSWTALIVGFCQQGLGEEALSCYERMQAESIHPDAVAVSHILEACGIIGALQKGMQIHAGILYQENHLIIVNPMISMYVNCCALDKAQEMFNRLPNPDVISWNSLIAGYTQHDLHQEVLNCFSKMRLNGVPLDAVTCSCIVQTYASMRAYTKGIEMHGEIARMGLIENNCVLGNSMIDMYNMCGAISKAQEVFDMLLVRDIVSWNSLMSGYAHVNEHNMVFKLLDQLEGNGLEPSSVTYIIVLRSCVSLGLVNEGQSFFDNLCLTHGIIESLEHRTIMIDLFSHAGLFDKVAALMPPCDYLPVWFSLLRAAYVWGDLLLGILAFEQVIALDIRFVKAYILMSNIYDAVDMQEDAKRMLAKAQDMLELSAYDVASWNALISAYCEQGHLVEAMKSFTEMEAKGISPNMVTFLCILKACGRGAAASKGEMIYHEIIGRGLWDSNIFGSATISMYGKCGALVKAQELFNELRSHEVVSWTALMTGYCEHGQGTEALHLFERMKCEAVAPDIVTLVCILRACSILGIADRAQLYLETMRISNDFVPNFKHHSCLVGILACPGQFRKIVEMLGSIPYSSHSSCRVALLSACWKRGNEKMGREAFNWRG</sequence>
<dbReference type="FunFam" id="1.25.40.10:FF:000031">
    <property type="entry name" value="Pentatricopeptide repeat-containing protein mitochondrial"/>
    <property type="match status" value="1"/>
</dbReference>
<name>A0A8T2SDP8_CERRI</name>
<dbReference type="SUPFAM" id="SSF48452">
    <property type="entry name" value="TPR-like"/>
    <property type="match status" value="1"/>
</dbReference>
<dbReference type="FunFam" id="1.25.40.10:FF:000158">
    <property type="entry name" value="pentatricopeptide repeat-containing protein At2g33680"/>
    <property type="match status" value="2"/>
</dbReference>
<evidence type="ECO:0008006" key="5">
    <source>
        <dbReference type="Google" id="ProtNLM"/>
    </source>
</evidence>
<dbReference type="InterPro" id="IPR046960">
    <property type="entry name" value="PPR_At4g14850-like_plant"/>
</dbReference>
<dbReference type="GO" id="GO:0009451">
    <property type="term" value="P:RNA modification"/>
    <property type="evidence" value="ECO:0007669"/>
    <property type="project" value="InterPro"/>
</dbReference>
<gene>
    <name evidence="3" type="ORF">KP509_21G080700</name>
</gene>
<dbReference type="PROSITE" id="PS51375">
    <property type="entry name" value="PPR"/>
    <property type="match status" value="8"/>
</dbReference>
<dbReference type="OrthoDB" id="1908178at2759"/>
<evidence type="ECO:0000313" key="3">
    <source>
        <dbReference type="EMBL" id="KAH7316160.1"/>
    </source>
</evidence>
<feature type="repeat" description="PPR" evidence="2">
    <location>
        <begin position="282"/>
        <end position="316"/>
    </location>
</feature>
<evidence type="ECO:0000256" key="1">
    <source>
        <dbReference type="ARBA" id="ARBA00022737"/>
    </source>
</evidence>
<dbReference type="GO" id="GO:0048731">
    <property type="term" value="P:system development"/>
    <property type="evidence" value="ECO:0007669"/>
    <property type="project" value="UniProtKB-ARBA"/>
</dbReference>
<dbReference type="GO" id="GO:0003723">
    <property type="term" value="F:RNA binding"/>
    <property type="evidence" value="ECO:0007669"/>
    <property type="project" value="InterPro"/>
</dbReference>
<reference evidence="3" key="1">
    <citation type="submission" date="2021-08" db="EMBL/GenBank/DDBJ databases">
        <title>WGS assembly of Ceratopteris richardii.</title>
        <authorList>
            <person name="Marchant D.B."/>
            <person name="Chen G."/>
            <person name="Jenkins J."/>
            <person name="Shu S."/>
            <person name="Leebens-Mack J."/>
            <person name="Grimwood J."/>
            <person name="Schmutz J."/>
            <person name="Soltis P."/>
            <person name="Soltis D."/>
            <person name="Chen Z.-H."/>
        </authorList>
    </citation>
    <scope>NUCLEOTIDE SEQUENCE</scope>
    <source>
        <strain evidence="3">Whitten #5841</strain>
        <tissue evidence="3">Leaf</tissue>
    </source>
</reference>
<dbReference type="FunFam" id="1.25.40.10:FF:000381">
    <property type="entry name" value="Pentatricopeptide repeat-containing protein"/>
    <property type="match status" value="1"/>
</dbReference>
<dbReference type="FunFam" id="1.25.40.10:FF:000285">
    <property type="entry name" value="Pentatricopeptide repeat-containing protein, chloroplastic"/>
    <property type="match status" value="1"/>
</dbReference>
<dbReference type="Proteomes" id="UP000825935">
    <property type="component" value="Chromosome 21"/>
</dbReference>
<dbReference type="PANTHER" id="PTHR47926">
    <property type="entry name" value="PENTATRICOPEPTIDE REPEAT-CONTAINING PROTEIN"/>
    <property type="match status" value="1"/>
</dbReference>
<organism evidence="3 4">
    <name type="scientific">Ceratopteris richardii</name>
    <name type="common">Triangle waterfern</name>
    <dbReference type="NCBI Taxonomy" id="49495"/>
    <lineage>
        <taxon>Eukaryota</taxon>
        <taxon>Viridiplantae</taxon>
        <taxon>Streptophyta</taxon>
        <taxon>Embryophyta</taxon>
        <taxon>Tracheophyta</taxon>
        <taxon>Polypodiopsida</taxon>
        <taxon>Polypodiidae</taxon>
        <taxon>Polypodiales</taxon>
        <taxon>Pteridineae</taxon>
        <taxon>Pteridaceae</taxon>
        <taxon>Parkerioideae</taxon>
        <taxon>Ceratopteris</taxon>
    </lineage>
</organism>
<keyword evidence="4" id="KW-1185">Reference proteome</keyword>
<dbReference type="NCBIfam" id="TIGR00756">
    <property type="entry name" value="PPR"/>
    <property type="match status" value="7"/>
</dbReference>
<feature type="repeat" description="PPR" evidence="2">
    <location>
        <begin position="381"/>
        <end position="415"/>
    </location>
</feature>
<proteinExistence type="predicted"/>
<dbReference type="InterPro" id="IPR011990">
    <property type="entry name" value="TPR-like_helical_dom_sf"/>
</dbReference>
<feature type="repeat" description="PPR" evidence="2">
    <location>
        <begin position="180"/>
        <end position="214"/>
    </location>
</feature>
<evidence type="ECO:0000313" key="4">
    <source>
        <dbReference type="Proteomes" id="UP000825935"/>
    </source>
</evidence>